<name>A0A1K2AXC8_STRAR</name>
<dbReference type="STRING" id="1893.SAMN02787144_1007325"/>
<reference evidence="1 2" key="1">
    <citation type="submission" date="2016-11" db="EMBL/GenBank/DDBJ databases">
        <authorList>
            <person name="Jaros S."/>
            <person name="Januszkiewicz K."/>
            <person name="Wedrychowicz H."/>
        </authorList>
    </citation>
    <scope>NUCLEOTIDE SEQUENCE [LARGE SCALE GENOMIC DNA]</scope>
    <source>
        <strain evidence="1 2">OK807</strain>
    </source>
</reference>
<dbReference type="EMBL" id="FPJO01000007">
    <property type="protein sequence ID" value="SFX90827.1"/>
    <property type="molecule type" value="Genomic_DNA"/>
</dbReference>
<dbReference type="OrthoDB" id="4292484at2"/>
<evidence type="ECO:0008006" key="3">
    <source>
        <dbReference type="Google" id="ProtNLM"/>
    </source>
</evidence>
<evidence type="ECO:0000313" key="2">
    <source>
        <dbReference type="Proteomes" id="UP000181909"/>
    </source>
</evidence>
<proteinExistence type="predicted"/>
<dbReference type="AlphaFoldDB" id="A0A1K2AXC8"/>
<accession>A0A1K2AXC8</accession>
<sequence length="77" mass="8373">MGDKPRGTAFPLLGITEYVHGSVPRLDTVPPDQSHCPAMVDAEAGLEAYRLLLARMEAVALAPDESRDFIHSLIADR</sequence>
<dbReference type="RefSeq" id="WP_072485793.1">
    <property type="nucleotide sequence ID" value="NZ_CP108276.1"/>
</dbReference>
<protein>
    <recommendedName>
        <fullName evidence="3">DUF5753 domain-containing protein</fullName>
    </recommendedName>
</protein>
<dbReference type="Proteomes" id="UP000181909">
    <property type="component" value="Unassembled WGS sequence"/>
</dbReference>
<organism evidence="1 2">
    <name type="scientific">Streptomyces atratus</name>
    <dbReference type="NCBI Taxonomy" id="1893"/>
    <lineage>
        <taxon>Bacteria</taxon>
        <taxon>Bacillati</taxon>
        <taxon>Actinomycetota</taxon>
        <taxon>Actinomycetes</taxon>
        <taxon>Kitasatosporales</taxon>
        <taxon>Streptomycetaceae</taxon>
        <taxon>Streptomyces</taxon>
    </lineage>
</organism>
<evidence type="ECO:0000313" key="1">
    <source>
        <dbReference type="EMBL" id="SFX90827.1"/>
    </source>
</evidence>
<gene>
    <name evidence="1" type="ORF">SAMN02787144_1007325</name>
</gene>